<feature type="region of interest" description="Disordered" evidence="2">
    <location>
        <begin position="210"/>
        <end position="249"/>
    </location>
</feature>
<dbReference type="Proteomes" id="UP001208570">
    <property type="component" value="Unassembled WGS sequence"/>
</dbReference>
<evidence type="ECO:0000256" key="1">
    <source>
        <dbReference type="SAM" id="Coils"/>
    </source>
</evidence>
<sequence>MGSFILHIAERDAELAEKFQKLEEEKIRHSKNVSEMDDLAIAAQLQQEELLKEKQQRLEIEMKDQDYARTLFEKEYHKYEHYLKRRELARARKRLEAEQQQEAEKILSGGSPEAGMLRYVKMVFSNKLVFVRPDGRVEDLGDFSDFYIQPANNMADHEKKQLQELQDEEFARLLQDQERKRGAQIDRGALKALEQRDAQLAKIIQEQEKLKMKRRRPATVMTHQSVDNSGASHSHHDRQMSAPDGLPLERSQGAQNVIAAIDPTFRDQNEYRSQGRAQPPDHRLPDHRLDEVPLPVRQGHNATGSLHHHTGAEDGYCDLDELGPVQGQRRSTLQREPQGHSSSKRNSCKQQ</sequence>
<feature type="compositionally biased region" description="Polar residues" evidence="2">
    <location>
        <begin position="328"/>
        <end position="341"/>
    </location>
</feature>
<feature type="coiled-coil region" evidence="1">
    <location>
        <begin position="148"/>
        <end position="210"/>
    </location>
</feature>
<evidence type="ECO:0000256" key="2">
    <source>
        <dbReference type="SAM" id="MobiDB-lite"/>
    </source>
</evidence>
<reference evidence="3" key="1">
    <citation type="journal article" date="2023" name="Mol. Biol. Evol.">
        <title>Third-Generation Sequencing Reveals the Adaptive Role of the Epigenome in Three Deep-Sea Polychaetes.</title>
        <authorList>
            <person name="Perez M."/>
            <person name="Aroh O."/>
            <person name="Sun Y."/>
            <person name="Lan Y."/>
            <person name="Juniper S.K."/>
            <person name="Young C.R."/>
            <person name="Angers B."/>
            <person name="Qian P.Y."/>
        </authorList>
    </citation>
    <scope>NUCLEOTIDE SEQUENCE</scope>
    <source>
        <strain evidence="3">P08H-3</strain>
    </source>
</reference>
<feature type="compositionally biased region" description="Basic and acidic residues" evidence="2">
    <location>
        <begin position="279"/>
        <end position="291"/>
    </location>
</feature>
<accession>A0AAD9JUQ7</accession>
<feature type="region of interest" description="Disordered" evidence="2">
    <location>
        <begin position="263"/>
        <end position="351"/>
    </location>
</feature>
<comment type="caution">
    <text evidence="3">The sequence shown here is derived from an EMBL/GenBank/DDBJ whole genome shotgun (WGS) entry which is preliminary data.</text>
</comment>
<dbReference type="EMBL" id="JAODUP010000152">
    <property type="protein sequence ID" value="KAK2159482.1"/>
    <property type="molecule type" value="Genomic_DNA"/>
</dbReference>
<proteinExistence type="predicted"/>
<feature type="compositionally biased region" description="Polar residues" evidence="2">
    <location>
        <begin position="221"/>
        <end position="232"/>
    </location>
</feature>
<evidence type="ECO:0000313" key="3">
    <source>
        <dbReference type="EMBL" id="KAK2159482.1"/>
    </source>
</evidence>
<organism evidence="3 4">
    <name type="scientific">Paralvinella palmiformis</name>
    <dbReference type="NCBI Taxonomy" id="53620"/>
    <lineage>
        <taxon>Eukaryota</taxon>
        <taxon>Metazoa</taxon>
        <taxon>Spiralia</taxon>
        <taxon>Lophotrochozoa</taxon>
        <taxon>Annelida</taxon>
        <taxon>Polychaeta</taxon>
        <taxon>Sedentaria</taxon>
        <taxon>Canalipalpata</taxon>
        <taxon>Terebellida</taxon>
        <taxon>Terebelliformia</taxon>
        <taxon>Alvinellidae</taxon>
        <taxon>Paralvinella</taxon>
    </lineage>
</organism>
<dbReference type="AlphaFoldDB" id="A0AAD9JUQ7"/>
<keyword evidence="4" id="KW-1185">Reference proteome</keyword>
<keyword evidence="1" id="KW-0175">Coiled coil</keyword>
<evidence type="ECO:0000313" key="4">
    <source>
        <dbReference type="Proteomes" id="UP001208570"/>
    </source>
</evidence>
<protein>
    <submittedName>
        <fullName evidence="3">Uncharacterized protein</fullName>
    </submittedName>
</protein>
<name>A0AAD9JUQ7_9ANNE</name>
<feature type="compositionally biased region" description="Basic residues" evidence="2">
    <location>
        <begin position="342"/>
        <end position="351"/>
    </location>
</feature>
<gene>
    <name evidence="3" type="ORF">LSH36_152g04044</name>
</gene>